<accession>A0A832MMR1</accession>
<dbReference type="InterPro" id="IPR052020">
    <property type="entry name" value="Cyclic_di-GMP/3'3'-cGAMP_PDE"/>
</dbReference>
<evidence type="ECO:0000259" key="1">
    <source>
        <dbReference type="PROSITE" id="PS51832"/>
    </source>
</evidence>
<feature type="domain" description="HD-GYP" evidence="1">
    <location>
        <begin position="116"/>
        <end position="321"/>
    </location>
</feature>
<organism evidence="2">
    <name type="scientific">Pseudothermotoga hypogea</name>
    <dbReference type="NCBI Taxonomy" id="57487"/>
    <lineage>
        <taxon>Bacteria</taxon>
        <taxon>Thermotogati</taxon>
        <taxon>Thermotogota</taxon>
        <taxon>Thermotogae</taxon>
        <taxon>Thermotogales</taxon>
        <taxon>Thermotogaceae</taxon>
        <taxon>Pseudothermotoga</taxon>
    </lineage>
</organism>
<dbReference type="Gene3D" id="1.10.3210.10">
    <property type="entry name" value="Hypothetical protein af1432"/>
    <property type="match status" value="1"/>
</dbReference>
<dbReference type="InterPro" id="IPR003607">
    <property type="entry name" value="HD/PDEase_dom"/>
</dbReference>
<dbReference type="InterPro" id="IPR037522">
    <property type="entry name" value="HD_GYP_dom"/>
</dbReference>
<sequence>MDNATKPIKTKILVLSNEIDRLFDGFFFEEQNLENLLFCYDMALNTQMALRLIEREPCAYSTILVDRTGFEEDELARFASQVSEIASPIFPKILQLDDHLKGRDSHWYECILNNLFEIPMIAFVQFITELIRLKDRGLFEHLLNVKTYSAELAKLCVKEGIIDERTAEFVSFAGFFHDIGKVLISDEILHKPSKLTSEEFESMKSHTVLGAKLFEKSIKTNKENRLLTAMYQVIKYHHERFDGKGYPEGLQSDQIPIEARIVSITDVFDALTSSRSYRKAYTPSEALSIMTSDEGHFDPQILDVFLNNFEQIRDSTSQSKFA</sequence>
<dbReference type="SUPFAM" id="SSF109604">
    <property type="entry name" value="HD-domain/PDEase-like"/>
    <property type="match status" value="1"/>
</dbReference>
<reference evidence="2" key="1">
    <citation type="journal article" date="2020" name="mSystems">
        <title>Genome- and Community-Level Interaction Insights into Carbon Utilization and Element Cycling Functions of Hydrothermarchaeota in Hydrothermal Sediment.</title>
        <authorList>
            <person name="Zhou Z."/>
            <person name="Liu Y."/>
            <person name="Xu W."/>
            <person name="Pan J."/>
            <person name="Luo Z.H."/>
            <person name="Li M."/>
        </authorList>
    </citation>
    <scope>NUCLEOTIDE SEQUENCE [LARGE SCALE GENOMIC DNA]</scope>
    <source>
        <strain evidence="2">SpSt-86</strain>
    </source>
</reference>
<protein>
    <submittedName>
        <fullName evidence="2">HD domain-containing protein</fullName>
    </submittedName>
</protein>
<dbReference type="PROSITE" id="PS51832">
    <property type="entry name" value="HD_GYP"/>
    <property type="match status" value="1"/>
</dbReference>
<proteinExistence type="predicted"/>
<comment type="caution">
    <text evidence="2">The sequence shown here is derived from an EMBL/GenBank/DDBJ whole genome shotgun (WGS) entry which is preliminary data.</text>
</comment>
<dbReference type="CDD" id="cd00077">
    <property type="entry name" value="HDc"/>
    <property type="match status" value="1"/>
</dbReference>
<dbReference type="AlphaFoldDB" id="A0A832MMR1"/>
<dbReference type="SMART" id="SM00471">
    <property type="entry name" value="HDc"/>
    <property type="match status" value="1"/>
</dbReference>
<name>A0A832MMR1_9THEM</name>
<dbReference type="EMBL" id="DTKQ01000030">
    <property type="protein sequence ID" value="HGZ79084.1"/>
    <property type="molecule type" value="Genomic_DNA"/>
</dbReference>
<dbReference type="PANTHER" id="PTHR45228">
    <property type="entry name" value="CYCLIC DI-GMP PHOSPHODIESTERASE TM_0186-RELATED"/>
    <property type="match status" value="1"/>
</dbReference>
<dbReference type="Pfam" id="PF13487">
    <property type="entry name" value="HD_5"/>
    <property type="match status" value="1"/>
</dbReference>
<gene>
    <name evidence="2" type="ORF">ENW55_03770</name>
</gene>
<evidence type="ECO:0000313" key="2">
    <source>
        <dbReference type="EMBL" id="HGZ79084.1"/>
    </source>
</evidence>